<dbReference type="Proteomes" id="UP000198348">
    <property type="component" value="Unassembled WGS sequence"/>
</dbReference>
<keyword evidence="4" id="KW-1185">Reference proteome</keyword>
<organism evidence="3 4">
    <name type="scientific">Haloechinothrix alba</name>
    <dbReference type="NCBI Taxonomy" id="664784"/>
    <lineage>
        <taxon>Bacteria</taxon>
        <taxon>Bacillati</taxon>
        <taxon>Actinomycetota</taxon>
        <taxon>Actinomycetes</taxon>
        <taxon>Pseudonocardiales</taxon>
        <taxon>Pseudonocardiaceae</taxon>
        <taxon>Haloechinothrix</taxon>
    </lineage>
</organism>
<dbReference type="Gene3D" id="3.40.50.1240">
    <property type="entry name" value="Phosphoglycerate mutase-like"/>
    <property type="match status" value="1"/>
</dbReference>
<feature type="binding site" evidence="2">
    <location>
        <begin position="29"/>
        <end position="36"/>
    </location>
    <ligand>
        <name>substrate</name>
    </ligand>
</feature>
<dbReference type="CDD" id="cd07067">
    <property type="entry name" value="HP_PGM_like"/>
    <property type="match status" value="1"/>
</dbReference>
<dbReference type="Pfam" id="PF00300">
    <property type="entry name" value="His_Phos_1"/>
    <property type="match status" value="1"/>
</dbReference>
<dbReference type="PROSITE" id="PS00175">
    <property type="entry name" value="PG_MUTASE"/>
    <property type="match status" value="1"/>
</dbReference>
<dbReference type="GO" id="GO:0016791">
    <property type="term" value="F:phosphatase activity"/>
    <property type="evidence" value="ECO:0007669"/>
    <property type="project" value="TreeGrafter"/>
</dbReference>
<protein>
    <submittedName>
        <fullName evidence="3">Glucosyl-3-phosphoglycerate phosphatase (Pgm family)</fullName>
    </submittedName>
</protein>
<gene>
    <name evidence="3" type="ORF">SAMN06265360_11158</name>
</gene>
<evidence type="ECO:0000313" key="3">
    <source>
        <dbReference type="EMBL" id="SNR58996.1"/>
    </source>
</evidence>
<dbReference type="InterPro" id="IPR001345">
    <property type="entry name" value="PG/BPGM_mutase_AS"/>
</dbReference>
<dbReference type="SUPFAM" id="SSF53254">
    <property type="entry name" value="Phosphoglycerate mutase-like"/>
    <property type="match status" value="1"/>
</dbReference>
<accession>A0A238XJ23</accession>
<dbReference type="InterPro" id="IPR050275">
    <property type="entry name" value="PGM_Phosphatase"/>
</dbReference>
<dbReference type="PANTHER" id="PTHR48100:SF62">
    <property type="entry name" value="GLUCOSYL-3-PHOSPHOGLYCERATE PHOSPHATASE"/>
    <property type="match status" value="1"/>
</dbReference>
<feature type="active site" description="Proton donor/acceptor" evidence="1">
    <location>
        <position position="103"/>
    </location>
</feature>
<name>A0A238XJ23_9PSEU</name>
<proteinExistence type="predicted"/>
<dbReference type="GO" id="GO:0005737">
    <property type="term" value="C:cytoplasm"/>
    <property type="evidence" value="ECO:0007669"/>
    <property type="project" value="TreeGrafter"/>
</dbReference>
<evidence type="ECO:0000313" key="4">
    <source>
        <dbReference type="Proteomes" id="UP000198348"/>
    </source>
</evidence>
<evidence type="ECO:0000256" key="1">
    <source>
        <dbReference type="PIRSR" id="PIRSR613078-1"/>
    </source>
</evidence>
<feature type="active site" description="Tele-phosphohistidine intermediate" evidence="1">
    <location>
        <position position="30"/>
    </location>
</feature>
<dbReference type="PANTHER" id="PTHR48100">
    <property type="entry name" value="BROAD-SPECIFICITY PHOSPHATASE YOR283W-RELATED"/>
    <property type="match status" value="1"/>
</dbReference>
<dbReference type="InterPro" id="IPR029033">
    <property type="entry name" value="His_PPase_superfam"/>
</dbReference>
<evidence type="ECO:0000256" key="2">
    <source>
        <dbReference type="PIRSR" id="PIRSR613078-2"/>
    </source>
</evidence>
<dbReference type="EMBL" id="FZNW01000011">
    <property type="protein sequence ID" value="SNR58996.1"/>
    <property type="molecule type" value="Genomic_DNA"/>
</dbReference>
<feature type="binding site" evidence="2">
    <location>
        <position position="79"/>
    </location>
    <ligand>
        <name>substrate</name>
    </ligand>
</feature>
<reference evidence="3 4" key="1">
    <citation type="submission" date="2017-06" db="EMBL/GenBank/DDBJ databases">
        <authorList>
            <person name="Kim H.J."/>
            <person name="Triplett B.A."/>
        </authorList>
    </citation>
    <scope>NUCLEOTIDE SEQUENCE [LARGE SCALE GENOMIC DNA]</scope>
    <source>
        <strain evidence="3 4">DSM 45207</strain>
    </source>
</reference>
<sequence length="219" mass="24035">MSATDRPEEGKVPPAGPGAAGLRRLVLWRHGETEYNAAGRMQGQIDTELTPVGWDQARFVVPRLARFAPELVVSSDLRRANDTATVFTEAIGVGLQVDKRLRETHLGQWQGLTSAEVDEGWPGERQRWRADASWSPPGGESRVDVSERAYEVVAELQDSTYAAVMLVAHGGLIVALTARLLGLPLALWPIFTGIGNCHWVDLGRDRGQWRLLAYNAGTE</sequence>
<dbReference type="AlphaFoldDB" id="A0A238XJ23"/>
<dbReference type="SMART" id="SM00855">
    <property type="entry name" value="PGAM"/>
    <property type="match status" value="1"/>
</dbReference>
<dbReference type="InterPro" id="IPR013078">
    <property type="entry name" value="His_Pase_superF_clade-1"/>
</dbReference>